<dbReference type="Pfam" id="PF13424">
    <property type="entry name" value="TPR_12"/>
    <property type="match status" value="4"/>
</dbReference>
<dbReference type="AlphaFoldDB" id="A0A6A6R7K7"/>
<evidence type="ECO:0000259" key="2">
    <source>
        <dbReference type="Pfam" id="PF17107"/>
    </source>
</evidence>
<organism evidence="4 5">
    <name type="scientific">Lophium mytilinum</name>
    <dbReference type="NCBI Taxonomy" id="390894"/>
    <lineage>
        <taxon>Eukaryota</taxon>
        <taxon>Fungi</taxon>
        <taxon>Dikarya</taxon>
        <taxon>Ascomycota</taxon>
        <taxon>Pezizomycotina</taxon>
        <taxon>Dothideomycetes</taxon>
        <taxon>Pleosporomycetidae</taxon>
        <taxon>Mytilinidiales</taxon>
        <taxon>Mytilinidiaceae</taxon>
        <taxon>Lophium</taxon>
    </lineage>
</organism>
<dbReference type="Gene3D" id="3.40.50.300">
    <property type="entry name" value="P-loop containing nucleotide triphosphate hydrolases"/>
    <property type="match status" value="1"/>
</dbReference>
<feature type="region of interest" description="Disordered" evidence="1">
    <location>
        <begin position="292"/>
        <end position="319"/>
    </location>
</feature>
<evidence type="ECO:0000313" key="5">
    <source>
        <dbReference type="Proteomes" id="UP000799750"/>
    </source>
</evidence>
<evidence type="ECO:0000259" key="3">
    <source>
        <dbReference type="Pfam" id="PF25000"/>
    </source>
</evidence>
<dbReference type="PANTHER" id="PTHR46082">
    <property type="entry name" value="ATP/GTP-BINDING PROTEIN-RELATED"/>
    <property type="match status" value="1"/>
</dbReference>
<dbReference type="Pfam" id="PF25000">
    <property type="entry name" value="DUF7779"/>
    <property type="match status" value="1"/>
</dbReference>
<dbReference type="Proteomes" id="UP000799750">
    <property type="component" value="Unassembled WGS sequence"/>
</dbReference>
<dbReference type="SUPFAM" id="SSF48452">
    <property type="entry name" value="TPR-like"/>
    <property type="match status" value="2"/>
</dbReference>
<dbReference type="OrthoDB" id="1658288at2759"/>
<proteinExistence type="predicted"/>
<evidence type="ECO:0000313" key="4">
    <source>
        <dbReference type="EMBL" id="KAF2500541.1"/>
    </source>
</evidence>
<dbReference type="InterPro" id="IPR031352">
    <property type="entry name" value="SesA"/>
</dbReference>
<feature type="compositionally biased region" description="Polar residues" evidence="1">
    <location>
        <begin position="302"/>
        <end position="319"/>
    </location>
</feature>
<dbReference type="InterPro" id="IPR056681">
    <property type="entry name" value="DUF7779"/>
</dbReference>
<dbReference type="InterPro" id="IPR011990">
    <property type="entry name" value="TPR-like_helical_dom_sf"/>
</dbReference>
<sequence length="931" mass="105038">MADALAVISVVASIVQLVDFGNRVLLRLNEFHTSAGEVPKTFQHIKAELPVLLDTLEQTKTGIQSGSVRDETKKALLPAINGCRAQIELLDTVIGKILPLSSDSWREKSRKAVSSLRQDAKVRKIRSDLQGYIQTLTFYHAAASSAVRPLIQNPSSPSSTVPFRRDRDFVDRDILSEIHQKCSQPASRVALVGLGGVGKSQLAIEYSYQVQEKSPDTWVFWVHASSGARFEEGYRKVAERVKIPGREKPEADILHLVSDWLCDVANGHWVMIVDNADDPNVFYYQGDGNADKGGSGGSGSSAPQTKSISDFLPQSPNGSTLITSRNRELAFKLTETASDIIQVDPMDQDHALALLQKKLGSSCNGDDAVKLLEMLDFMPLAITQAAAYINQRAPRITVSRYLEDLSRGDEEGVSLLKKDVGDSRRDGSSSNSIIATWQMSFEHIRQIKPSAARLLSLMSLFDRQGISESLLDHHYQEGDVKDDFEEDIHTLRSYSLIGTNIDGNVFEMHRLVQFATKAWLEMNDELEKWKEQYIEVLYEAFPVGRYENWKTCLDLFPHAESVLRYRPTNETRLNQWCSILFNAAWYADDRGNYKSAEEMNQRALKGLKKTIGSEHPSTLACMENLALAYRKQGRWKKAEKLEVQVMEISIRVLGEEDPSTLTSIANLASTYWEQGRWKEAAELQAKELQICSRVLGEEHPSTLTSMANLSLTLWNQGRRKEAAELQAKEFQICSRVLGEDHPLTLTSMANLASTYWDQGRWTEAEELQTKELQICSRVLGEDHPSTLTSMANFASTLWSRGRWKEAEELQEKELRICSRVLGQDHPSTLISMANLASTYRKQKRLQEAEDLQKQELEMCSRLLGQEHPDTLKSMQNLAYIFKDEDRHDEAIGLMDTCVQLRKKVLGVEHPHTVSSLELLDEWRVEQTSPRS</sequence>
<protein>
    <submittedName>
        <fullName evidence="4">TPR-like protein</fullName>
    </submittedName>
</protein>
<dbReference type="InterPro" id="IPR027417">
    <property type="entry name" value="P-loop_NTPase"/>
</dbReference>
<reference evidence="4" key="1">
    <citation type="journal article" date="2020" name="Stud. Mycol.">
        <title>101 Dothideomycetes genomes: a test case for predicting lifestyles and emergence of pathogens.</title>
        <authorList>
            <person name="Haridas S."/>
            <person name="Albert R."/>
            <person name="Binder M."/>
            <person name="Bloem J."/>
            <person name="Labutti K."/>
            <person name="Salamov A."/>
            <person name="Andreopoulos B."/>
            <person name="Baker S."/>
            <person name="Barry K."/>
            <person name="Bills G."/>
            <person name="Bluhm B."/>
            <person name="Cannon C."/>
            <person name="Castanera R."/>
            <person name="Culley D."/>
            <person name="Daum C."/>
            <person name="Ezra D."/>
            <person name="Gonzalez J."/>
            <person name="Henrissat B."/>
            <person name="Kuo A."/>
            <person name="Liang C."/>
            <person name="Lipzen A."/>
            <person name="Lutzoni F."/>
            <person name="Magnuson J."/>
            <person name="Mondo S."/>
            <person name="Nolan M."/>
            <person name="Ohm R."/>
            <person name="Pangilinan J."/>
            <person name="Park H.-J."/>
            <person name="Ramirez L."/>
            <person name="Alfaro M."/>
            <person name="Sun H."/>
            <person name="Tritt A."/>
            <person name="Yoshinaga Y."/>
            <person name="Zwiers L.-H."/>
            <person name="Turgeon B."/>
            <person name="Goodwin S."/>
            <person name="Spatafora J."/>
            <person name="Crous P."/>
            <person name="Grigoriev I."/>
        </authorList>
    </citation>
    <scope>NUCLEOTIDE SEQUENCE</scope>
    <source>
        <strain evidence="4">CBS 269.34</strain>
    </source>
</reference>
<accession>A0A6A6R7K7</accession>
<dbReference type="EMBL" id="MU004183">
    <property type="protein sequence ID" value="KAF2500541.1"/>
    <property type="molecule type" value="Genomic_DNA"/>
</dbReference>
<name>A0A6A6R7K7_9PEZI</name>
<evidence type="ECO:0000256" key="1">
    <source>
        <dbReference type="SAM" id="MobiDB-lite"/>
    </source>
</evidence>
<feature type="domain" description="DUF7779" evidence="3">
    <location>
        <begin position="445"/>
        <end position="521"/>
    </location>
</feature>
<keyword evidence="5" id="KW-1185">Reference proteome</keyword>
<gene>
    <name evidence="4" type="ORF">BU16DRAFT_502407</name>
</gene>
<feature type="domain" description="NACHT-NTPase and P-loop NTPases N-terminal" evidence="2">
    <location>
        <begin position="11"/>
        <end position="136"/>
    </location>
</feature>
<dbReference type="SUPFAM" id="SSF52540">
    <property type="entry name" value="P-loop containing nucleoside triphosphate hydrolases"/>
    <property type="match status" value="1"/>
</dbReference>
<dbReference type="Gene3D" id="1.25.40.10">
    <property type="entry name" value="Tetratricopeptide repeat domain"/>
    <property type="match status" value="2"/>
</dbReference>
<dbReference type="Pfam" id="PF17107">
    <property type="entry name" value="SesA"/>
    <property type="match status" value="1"/>
</dbReference>
<dbReference type="PANTHER" id="PTHR46082:SF6">
    <property type="entry name" value="AAA+ ATPASE DOMAIN-CONTAINING PROTEIN-RELATED"/>
    <property type="match status" value="1"/>
</dbReference>
<dbReference type="InterPro" id="IPR053137">
    <property type="entry name" value="NLR-like"/>
</dbReference>